<keyword evidence="1" id="KW-0812">Transmembrane</keyword>
<dbReference type="EnsemblMetazoa" id="G21152.1">
    <property type="protein sequence ID" value="G21152.1:cds"/>
    <property type="gene ID" value="G21152"/>
</dbReference>
<keyword evidence="3" id="KW-1185">Reference proteome</keyword>
<protein>
    <submittedName>
        <fullName evidence="2">Uncharacterized protein</fullName>
    </submittedName>
</protein>
<evidence type="ECO:0000313" key="3">
    <source>
        <dbReference type="Proteomes" id="UP000005408"/>
    </source>
</evidence>
<organism evidence="2 3">
    <name type="scientific">Magallana gigas</name>
    <name type="common">Pacific oyster</name>
    <name type="synonym">Crassostrea gigas</name>
    <dbReference type="NCBI Taxonomy" id="29159"/>
    <lineage>
        <taxon>Eukaryota</taxon>
        <taxon>Metazoa</taxon>
        <taxon>Spiralia</taxon>
        <taxon>Lophotrochozoa</taxon>
        <taxon>Mollusca</taxon>
        <taxon>Bivalvia</taxon>
        <taxon>Autobranchia</taxon>
        <taxon>Pteriomorphia</taxon>
        <taxon>Ostreida</taxon>
        <taxon>Ostreoidea</taxon>
        <taxon>Ostreidae</taxon>
        <taxon>Magallana</taxon>
    </lineage>
</organism>
<evidence type="ECO:0000313" key="2">
    <source>
        <dbReference type="EnsemblMetazoa" id="G21152.1:cds"/>
    </source>
</evidence>
<proteinExistence type="predicted"/>
<evidence type="ECO:0000256" key="1">
    <source>
        <dbReference type="SAM" id="Phobius"/>
    </source>
</evidence>
<dbReference type="Proteomes" id="UP000005408">
    <property type="component" value="Unassembled WGS sequence"/>
</dbReference>
<reference evidence="2" key="1">
    <citation type="submission" date="2022-08" db="UniProtKB">
        <authorList>
            <consortium name="EnsemblMetazoa"/>
        </authorList>
    </citation>
    <scope>IDENTIFICATION</scope>
    <source>
        <strain evidence="2">05x7-T-G4-1.051#20</strain>
    </source>
</reference>
<keyword evidence="1" id="KW-1133">Transmembrane helix</keyword>
<name>A0A8W8JVD1_MAGGI</name>
<feature type="transmembrane region" description="Helical" evidence="1">
    <location>
        <begin position="300"/>
        <end position="321"/>
    </location>
</feature>
<sequence length="404" mass="45663">MVMELISEAMGVLVNSPCKGTADWSDYNIRCPANHIIYIRKHVIENAFNTLVFPALGCSASHSLNCGVELPINNTINRKNYDIFESAVNTCNGQNECTLTKEYFVDSEMALKKYCNASIRPEIQRAPFRQSIEYKCIQDFQIIDMCSTGDNTCSSHSDQPVYLKASGTGCSCNITGFVSRVEILQAISVKLLIHSNASNVFEHQNTDVGLYGVDISVQAENLTIEIKEGSNKGLSLMKVLSKGNLIIHCDSYQISLSTYETLRRQFQIEKTSWTSFSTPAKPNMYIESTRNDQVHVHDDVLSWIQTFFIIILLVFASFSWYKKGTEGRNTIKIRLIDREEKLSFMCYSKDEKKKTSIEIHQADCMCEATNKQHVTSSTYTPLDVLNEVENNNQSNSNNEYLDVV</sequence>
<dbReference type="AlphaFoldDB" id="A0A8W8JVD1"/>
<keyword evidence="1" id="KW-0472">Membrane</keyword>
<accession>A0A8W8JVD1</accession>